<dbReference type="GO" id="GO:0098552">
    <property type="term" value="C:side of membrane"/>
    <property type="evidence" value="ECO:0007669"/>
    <property type="project" value="UniProtKB-KW"/>
</dbReference>
<proteinExistence type="predicted"/>
<keyword evidence="6" id="KW-0472">Membrane</keyword>
<comment type="subcellular location">
    <subcellularLocation>
        <location evidence="2">Cell membrane</location>
        <topology evidence="2">Lipid-anchor</topology>
        <topology evidence="2">GPI-anchor</topology>
    </subcellularLocation>
</comment>
<keyword evidence="3" id="KW-1003">Cell membrane</keyword>
<evidence type="ECO:0000256" key="10">
    <source>
        <dbReference type="SAM" id="SignalP"/>
    </source>
</evidence>
<feature type="signal peptide" evidence="10">
    <location>
        <begin position="1"/>
        <end position="20"/>
    </location>
</feature>
<evidence type="ECO:0000256" key="7">
    <source>
        <dbReference type="ARBA" id="ARBA00023180"/>
    </source>
</evidence>
<protein>
    <submittedName>
        <fullName evidence="13">Variant surface glycoprotein</fullName>
    </submittedName>
</protein>
<evidence type="ECO:0000256" key="8">
    <source>
        <dbReference type="ARBA" id="ARBA00023288"/>
    </source>
</evidence>
<feature type="region of interest" description="Disordered" evidence="9">
    <location>
        <begin position="80"/>
        <end position="99"/>
    </location>
</feature>
<feature type="domain" description="Trypanosome variant surface glycoprotein B-type N-terminal" evidence="12">
    <location>
        <begin position="10"/>
        <end position="368"/>
    </location>
</feature>
<reference evidence="13" key="1">
    <citation type="submission" date="2016-12" db="EMBL/GenBank/DDBJ databases">
        <title>Extending the VSGnome of Trypanosoma brucei strain TREU927.</title>
        <authorList>
            <person name="Cross G.A."/>
        </authorList>
    </citation>
    <scope>NUCLEOTIDE SEQUENCE</scope>
    <source>
        <strain evidence="13">Tb927.99.157</strain>
    </source>
</reference>
<dbReference type="Pfam" id="PF13206">
    <property type="entry name" value="VSG_B"/>
    <property type="match status" value="1"/>
</dbReference>
<evidence type="ECO:0000256" key="9">
    <source>
        <dbReference type="SAM" id="MobiDB-lite"/>
    </source>
</evidence>
<feature type="domain" description="Trypanosome variant surface glycoprotein C-terminal" evidence="11">
    <location>
        <begin position="408"/>
        <end position="517"/>
    </location>
</feature>
<keyword evidence="8" id="KW-0449">Lipoprotein</keyword>
<accession>A0A1V0FXT4</accession>
<evidence type="ECO:0000256" key="5">
    <source>
        <dbReference type="ARBA" id="ARBA00022729"/>
    </source>
</evidence>
<dbReference type="InterPro" id="IPR025932">
    <property type="entry name" value="Trypano_VSG_B_N_dom"/>
</dbReference>
<evidence type="ECO:0000259" key="11">
    <source>
        <dbReference type="Pfam" id="PF10659"/>
    </source>
</evidence>
<dbReference type="GO" id="GO:0005886">
    <property type="term" value="C:plasma membrane"/>
    <property type="evidence" value="ECO:0007669"/>
    <property type="project" value="UniProtKB-SubCell"/>
</dbReference>
<evidence type="ECO:0000256" key="2">
    <source>
        <dbReference type="ARBA" id="ARBA00004609"/>
    </source>
</evidence>
<dbReference type="AlphaFoldDB" id="A0A1V0FXT4"/>
<sequence>MAVAALLPAIAFVVVNPSAANVETGDNAQAFNTLCGFLALQQAAAPSAAEFPAASEAYDAIQRLNATLSDDEWQKMFTKDGDGKTWLDNPPTTAPAANNWKDRWTDWRKAMQQAADTNKKKEIKDAGFAELTGNLRRKTQAAVRRLAEAAKLIKEQLDNLPETKTDFTTFAKKQLNKALYNANNDDEPQQTAAAVFAKPAGNNYAGACTGTVEANKAVSVAAVITCICAKDNSAAAGEACGRKIENSGNWDTAAAGPANTDVTNLLKFCAPSGAAQLTASLIYSQLIAAASQFKAGAGSSGYLGSSENGSCDGKNTGGLCVSYSDYKTGTSSKFYTLPWVAPLHQLANKLRQREDSAIKGELLTQHLQKLKVEAFQTANEMQLSHIELPRDNKEANNDNTIKEKQQECEQHKDNKKACTEENNCIWEGGESDKGECKVNTTQITEQAKQAPTGAAGGEDPNCGQYKDPDTCAKAPGKPKEGKKSVCGWIENKCQDSSILVSKQFALSVVSAAFVAMLF</sequence>
<evidence type="ECO:0000259" key="12">
    <source>
        <dbReference type="Pfam" id="PF13206"/>
    </source>
</evidence>
<comment type="function">
    <text evidence="1">VSG forms a coat on the surface of the parasite. The trypanosome evades the immune response of the host by expressing a series of antigenically distinct VSGs from an estimated 1000 VSG genes.</text>
</comment>
<dbReference type="VEuPathDB" id="TriTrypDB:Tb10.v4.0100"/>
<feature type="chain" id="PRO_5012030287" evidence="10">
    <location>
        <begin position="21"/>
        <end position="518"/>
    </location>
</feature>
<evidence type="ECO:0000313" key="13">
    <source>
        <dbReference type="EMBL" id="ARB50552.1"/>
    </source>
</evidence>
<dbReference type="EMBL" id="KY404301">
    <property type="protein sequence ID" value="ARB50552.1"/>
    <property type="molecule type" value="Genomic_DNA"/>
</dbReference>
<keyword evidence="4" id="KW-0336">GPI-anchor</keyword>
<evidence type="ECO:0000256" key="4">
    <source>
        <dbReference type="ARBA" id="ARBA00022622"/>
    </source>
</evidence>
<keyword evidence="5 10" id="KW-0732">Signal</keyword>
<name>A0A1V0FXT4_9TRYP</name>
<dbReference type="InterPro" id="IPR019609">
    <property type="entry name" value="Variant_surf_glycoprt_trypan_C"/>
</dbReference>
<evidence type="ECO:0000256" key="1">
    <source>
        <dbReference type="ARBA" id="ARBA00002523"/>
    </source>
</evidence>
<dbReference type="Pfam" id="PF10659">
    <property type="entry name" value="Trypan_glycop_C"/>
    <property type="match status" value="1"/>
</dbReference>
<evidence type="ECO:0000256" key="6">
    <source>
        <dbReference type="ARBA" id="ARBA00023136"/>
    </source>
</evidence>
<organism evidence="13">
    <name type="scientific">Trypanosoma brucei</name>
    <dbReference type="NCBI Taxonomy" id="5691"/>
    <lineage>
        <taxon>Eukaryota</taxon>
        <taxon>Discoba</taxon>
        <taxon>Euglenozoa</taxon>
        <taxon>Kinetoplastea</taxon>
        <taxon>Metakinetoplastina</taxon>
        <taxon>Trypanosomatida</taxon>
        <taxon>Trypanosomatidae</taxon>
        <taxon>Trypanosoma</taxon>
    </lineage>
</organism>
<evidence type="ECO:0000256" key="3">
    <source>
        <dbReference type="ARBA" id="ARBA00022475"/>
    </source>
</evidence>
<dbReference type="VEuPathDB" id="TriTrypDB:Tb1125.Tb10.v4.0056"/>
<keyword evidence="7" id="KW-0325">Glycoprotein</keyword>
<dbReference type="VEuPathDB" id="TriTrypDB:Tb427_000843600"/>